<protein>
    <recommendedName>
        <fullName evidence="4">4Fe-4S ferredoxin-type domain-containing protein</fullName>
    </recommendedName>
</protein>
<reference evidence="2 3" key="1">
    <citation type="submission" date="2016-05" db="EMBL/GenBank/DDBJ databases">
        <title>A degradative enzymes factory behind the ericoid mycorrhizal symbiosis.</title>
        <authorList>
            <consortium name="DOE Joint Genome Institute"/>
            <person name="Martino E."/>
            <person name="Morin E."/>
            <person name="Grelet G."/>
            <person name="Kuo A."/>
            <person name="Kohler A."/>
            <person name="Daghino S."/>
            <person name="Barry K."/>
            <person name="Choi C."/>
            <person name="Cichocki N."/>
            <person name="Clum A."/>
            <person name="Copeland A."/>
            <person name="Hainaut M."/>
            <person name="Haridas S."/>
            <person name="Labutti K."/>
            <person name="Lindquist E."/>
            <person name="Lipzen A."/>
            <person name="Khouja H.-R."/>
            <person name="Murat C."/>
            <person name="Ohm R."/>
            <person name="Olson A."/>
            <person name="Spatafora J."/>
            <person name="Veneault-Fourrey C."/>
            <person name="Henrissat B."/>
            <person name="Grigoriev I."/>
            <person name="Martin F."/>
            <person name="Perotto S."/>
        </authorList>
    </citation>
    <scope>NUCLEOTIDE SEQUENCE [LARGE SCALE GENOMIC DNA]</scope>
    <source>
        <strain evidence="2 3">UAMH 7357</strain>
    </source>
</reference>
<evidence type="ECO:0008006" key="4">
    <source>
        <dbReference type="Google" id="ProtNLM"/>
    </source>
</evidence>
<accession>A0A2J6PV15</accession>
<dbReference type="Proteomes" id="UP000235672">
    <property type="component" value="Unassembled WGS sequence"/>
</dbReference>
<organism evidence="2 3">
    <name type="scientific">Hyaloscypha hepaticicola</name>
    <dbReference type="NCBI Taxonomy" id="2082293"/>
    <lineage>
        <taxon>Eukaryota</taxon>
        <taxon>Fungi</taxon>
        <taxon>Dikarya</taxon>
        <taxon>Ascomycota</taxon>
        <taxon>Pezizomycotina</taxon>
        <taxon>Leotiomycetes</taxon>
        <taxon>Helotiales</taxon>
        <taxon>Hyaloscyphaceae</taxon>
        <taxon>Hyaloscypha</taxon>
    </lineage>
</organism>
<evidence type="ECO:0000313" key="3">
    <source>
        <dbReference type="Proteomes" id="UP000235672"/>
    </source>
</evidence>
<sequence>MYIQALLLASLAGMALTIPAPMVDRRLTGCEFCADRCVSVYNTCVIAAKNTTELLSDCAVAEGECFNYCGECPHLPPLPPPKCTKCGDLCC</sequence>
<proteinExistence type="predicted"/>
<keyword evidence="1" id="KW-0732">Signal</keyword>
<keyword evidence="3" id="KW-1185">Reference proteome</keyword>
<evidence type="ECO:0000313" key="2">
    <source>
        <dbReference type="EMBL" id="PMD17862.1"/>
    </source>
</evidence>
<dbReference type="EMBL" id="KZ613497">
    <property type="protein sequence ID" value="PMD17862.1"/>
    <property type="molecule type" value="Genomic_DNA"/>
</dbReference>
<gene>
    <name evidence="2" type="ORF">NA56DRAFT_648313</name>
</gene>
<feature type="signal peptide" evidence="1">
    <location>
        <begin position="1"/>
        <end position="17"/>
    </location>
</feature>
<feature type="chain" id="PRO_5014468592" description="4Fe-4S ferredoxin-type domain-containing protein" evidence="1">
    <location>
        <begin position="18"/>
        <end position="91"/>
    </location>
</feature>
<evidence type="ECO:0000256" key="1">
    <source>
        <dbReference type="SAM" id="SignalP"/>
    </source>
</evidence>
<dbReference type="AlphaFoldDB" id="A0A2J6PV15"/>
<name>A0A2J6PV15_9HELO</name>